<gene>
    <name evidence="7" type="ORF">BSTOLATCC_MIC13030</name>
</gene>
<accession>A0AAU9INC0</accession>
<proteinExistence type="inferred from homology"/>
<keyword evidence="8" id="KW-1185">Reference proteome</keyword>
<dbReference type="InterPro" id="IPR020422">
    <property type="entry name" value="TYR_PHOSPHATASE_DUAL_dom"/>
</dbReference>
<dbReference type="PANTHER" id="PTHR10159">
    <property type="entry name" value="DUAL SPECIFICITY PROTEIN PHOSPHATASE"/>
    <property type="match status" value="1"/>
</dbReference>
<dbReference type="GO" id="GO:0005737">
    <property type="term" value="C:cytoplasm"/>
    <property type="evidence" value="ECO:0007669"/>
    <property type="project" value="TreeGrafter"/>
</dbReference>
<dbReference type="CDD" id="cd14498">
    <property type="entry name" value="DSP"/>
    <property type="match status" value="1"/>
</dbReference>
<dbReference type="PANTHER" id="PTHR10159:SF521">
    <property type="entry name" value="LEUCINE RICH REPEAT AND PHOSPHATASE DOMAIN CONTAINING PROTEIN"/>
    <property type="match status" value="1"/>
</dbReference>
<evidence type="ECO:0000256" key="1">
    <source>
        <dbReference type="ARBA" id="ARBA00008601"/>
    </source>
</evidence>
<dbReference type="SUPFAM" id="SSF52799">
    <property type="entry name" value="(Phosphotyrosine protein) phosphatases II"/>
    <property type="match status" value="1"/>
</dbReference>
<feature type="domain" description="Tyrosine-protein phosphatase" evidence="5">
    <location>
        <begin position="3"/>
        <end position="144"/>
    </location>
</feature>
<dbReference type="Proteomes" id="UP001162131">
    <property type="component" value="Unassembled WGS sequence"/>
</dbReference>
<protein>
    <recommendedName>
        <fullName evidence="2">protein-tyrosine-phosphatase</fullName>
        <ecNumber evidence="2">3.1.3.48</ecNumber>
    </recommendedName>
</protein>
<evidence type="ECO:0000259" key="6">
    <source>
        <dbReference type="PROSITE" id="PS50056"/>
    </source>
</evidence>
<dbReference type="InterPro" id="IPR000387">
    <property type="entry name" value="Tyr_Pase_dom"/>
</dbReference>
<dbReference type="GO" id="GO:0004725">
    <property type="term" value="F:protein tyrosine phosphatase activity"/>
    <property type="evidence" value="ECO:0007669"/>
    <property type="project" value="UniProtKB-EC"/>
</dbReference>
<dbReference type="EC" id="3.1.3.48" evidence="2"/>
<dbReference type="SMART" id="SM00195">
    <property type="entry name" value="DSPc"/>
    <property type="match status" value="1"/>
</dbReference>
<dbReference type="Gene3D" id="3.90.190.10">
    <property type="entry name" value="Protein tyrosine phosphatase superfamily"/>
    <property type="match status" value="1"/>
</dbReference>
<dbReference type="InterPro" id="IPR029021">
    <property type="entry name" value="Prot-tyrosine_phosphatase-like"/>
</dbReference>
<dbReference type="PROSITE" id="PS50054">
    <property type="entry name" value="TYR_PHOSPHATASE_DUAL"/>
    <property type="match status" value="1"/>
</dbReference>
<evidence type="ECO:0000256" key="3">
    <source>
        <dbReference type="ARBA" id="ARBA00022801"/>
    </source>
</evidence>
<evidence type="ECO:0000259" key="5">
    <source>
        <dbReference type="PROSITE" id="PS50054"/>
    </source>
</evidence>
<evidence type="ECO:0000313" key="8">
    <source>
        <dbReference type="Proteomes" id="UP001162131"/>
    </source>
</evidence>
<dbReference type="EMBL" id="CAJZBQ010000013">
    <property type="protein sequence ID" value="CAG9315256.1"/>
    <property type="molecule type" value="Genomic_DNA"/>
</dbReference>
<reference evidence="7" key="1">
    <citation type="submission" date="2021-09" db="EMBL/GenBank/DDBJ databases">
        <authorList>
            <consortium name="AG Swart"/>
            <person name="Singh M."/>
            <person name="Singh A."/>
            <person name="Seah K."/>
            <person name="Emmerich C."/>
        </authorList>
    </citation>
    <scope>NUCLEOTIDE SEQUENCE</scope>
    <source>
        <strain evidence="7">ATCC30299</strain>
    </source>
</reference>
<name>A0AAU9INC0_9CILI</name>
<dbReference type="InterPro" id="IPR000340">
    <property type="entry name" value="Dual-sp_phosphatase_cat-dom"/>
</dbReference>
<evidence type="ECO:0000256" key="4">
    <source>
        <dbReference type="ARBA" id="ARBA00022912"/>
    </source>
</evidence>
<dbReference type="GO" id="GO:0043409">
    <property type="term" value="P:negative regulation of MAPK cascade"/>
    <property type="evidence" value="ECO:0007669"/>
    <property type="project" value="TreeGrafter"/>
</dbReference>
<comment type="similarity">
    <text evidence="1">Belongs to the protein-tyrosine phosphatase family. Non-receptor class dual specificity subfamily.</text>
</comment>
<dbReference type="Pfam" id="PF00782">
    <property type="entry name" value="DSPc"/>
    <property type="match status" value="1"/>
</dbReference>
<evidence type="ECO:0000256" key="2">
    <source>
        <dbReference type="ARBA" id="ARBA00013064"/>
    </source>
</evidence>
<comment type="caution">
    <text evidence="7">The sequence shown here is derived from an EMBL/GenBank/DDBJ whole genome shotgun (WGS) entry which is preliminary data.</text>
</comment>
<sequence length="160" mass="18362">MYSIDFIDEGLYIGNKLSAGKFELLKRTGITHILIVGNNLEPEFPICFHYKRINVWDDEKENLRKHFPECNSWIENAIQNNGKVLVHCSQGISRSCAVVTAYLMYKKKFTAINALQYVKDRHRDSNPNIGFIKQLQVYEKNIGPNSNLMANKIGCSCVTF</sequence>
<dbReference type="PROSITE" id="PS50056">
    <property type="entry name" value="TYR_PHOSPHATASE_2"/>
    <property type="match status" value="1"/>
</dbReference>
<keyword evidence="3" id="KW-0378">Hydrolase</keyword>
<dbReference type="AlphaFoldDB" id="A0AAU9INC0"/>
<keyword evidence="4" id="KW-0904">Protein phosphatase</keyword>
<evidence type="ECO:0000313" key="7">
    <source>
        <dbReference type="EMBL" id="CAG9315256.1"/>
    </source>
</evidence>
<organism evidence="7 8">
    <name type="scientific">Blepharisma stoltei</name>
    <dbReference type="NCBI Taxonomy" id="1481888"/>
    <lineage>
        <taxon>Eukaryota</taxon>
        <taxon>Sar</taxon>
        <taxon>Alveolata</taxon>
        <taxon>Ciliophora</taxon>
        <taxon>Postciliodesmatophora</taxon>
        <taxon>Heterotrichea</taxon>
        <taxon>Heterotrichida</taxon>
        <taxon>Blepharismidae</taxon>
        <taxon>Blepharisma</taxon>
    </lineage>
</organism>
<feature type="domain" description="Tyrosine specific protein phosphatases" evidence="6">
    <location>
        <begin position="65"/>
        <end position="121"/>
    </location>
</feature>